<accession>A0A928TSH6</accession>
<feature type="chain" id="PRO_5037642110" evidence="1">
    <location>
        <begin position="19"/>
        <end position="361"/>
    </location>
</feature>
<dbReference type="PROSITE" id="PS51257">
    <property type="entry name" value="PROKAR_LIPOPROTEIN"/>
    <property type="match status" value="1"/>
</dbReference>
<proteinExistence type="predicted"/>
<comment type="caution">
    <text evidence="2">The sequence shown here is derived from an EMBL/GenBank/DDBJ whole genome shotgun (WGS) entry which is preliminary data.</text>
</comment>
<feature type="signal peptide" evidence="1">
    <location>
        <begin position="1"/>
        <end position="18"/>
    </location>
</feature>
<dbReference type="EMBL" id="JABTTY010000001">
    <property type="protein sequence ID" value="MBE7524958.1"/>
    <property type="molecule type" value="Genomic_DNA"/>
</dbReference>
<sequence length="361" mass="37915">MKKYPLALLLAGAALVSACLGPADQVKETPSQDDKDGDTFVPPFDCDDNDPLVHPGANEVCGNGKDDDCDGKIDAADPDCKNADCIHPDDCDGDHYAGPQANGPDCNDADATVHPGANEVCDGKDNNCNGQIDEGCQQQCTDCDGDGFNGQQVGGPDCNDQNKFIYPGQVEICNGVDDNCNGQIDEGCGGSGGTGGSGGSTGMVDVYLAFTLPQDAPVPVNKVLFAGYVPHYAADKFVHLCDVAYNEVAVDGRTFSCTVKLPPPGPIDLQVETHYGDIQLSLPSKTKVQWACYELKGEDALKAVGQSGYDPVSQRCIQPSQCWRDWGTTKVNGQVVATWNGYAKSNGSVGSNGGCNYGFSF</sequence>
<dbReference type="Proteomes" id="UP000710385">
    <property type="component" value="Unassembled WGS sequence"/>
</dbReference>
<dbReference type="InterPro" id="IPR021655">
    <property type="entry name" value="Put_metal-bd"/>
</dbReference>
<gene>
    <name evidence="2" type="ORF">HS096_00980</name>
</gene>
<evidence type="ECO:0000256" key="1">
    <source>
        <dbReference type="SAM" id="SignalP"/>
    </source>
</evidence>
<dbReference type="AlphaFoldDB" id="A0A928TSH6"/>
<reference evidence="2" key="1">
    <citation type="submission" date="2020-05" db="EMBL/GenBank/DDBJ databases">
        <title>High-Quality Genomes of Partial-Nitritation/Anammox System by Hierarchical Clustering Based Hybrid Assembly.</title>
        <authorList>
            <person name="Liu L."/>
            <person name="Wang Y."/>
            <person name="Che Y."/>
            <person name="Chen Y."/>
            <person name="Xia Y."/>
            <person name="Luo R."/>
            <person name="Cheng S.H."/>
            <person name="Zheng C."/>
            <person name="Zhang T."/>
        </authorList>
    </citation>
    <scope>NUCLEOTIDE SEQUENCE</scope>
    <source>
        <strain evidence="2">H1_PAT1</strain>
    </source>
</reference>
<dbReference type="Pfam" id="PF11617">
    <property type="entry name" value="Cu-binding_MopE"/>
    <property type="match status" value="3"/>
</dbReference>
<name>A0A928TSH6_UNCKA</name>
<organism evidence="2 3">
    <name type="scientific">candidate division WWE3 bacterium</name>
    <dbReference type="NCBI Taxonomy" id="2053526"/>
    <lineage>
        <taxon>Bacteria</taxon>
        <taxon>Katanobacteria</taxon>
    </lineage>
</organism>
<evidence type="ECO:0000313" key="3">
    <source>
        <dbReference type="Proteomes" id="UP000710385"/>
    </source>
</evidence>
<protein>
    <submittedName>
        <fullName evidence="2">Uncharacterized protein</fullName>
    </submittedName>
</protein>
<evidence type="ECO:0000313" key="2">
    <source>
        <dbReference type="EMBL" id="MBE7524958.1"/>
    </source>
</evidence>
<keyword evidence="1" id="KW-0732">Signal</keyword>